<accession>A0A162L752</accession>
<comment type="caution">
    <text evidence="1">The sequence shown here is derived from an EMBL/GenBank/DDBJ whole genome shotgun (WGS) entry which is preliminary data.</text>
</comment>
<dbReference type="Proteomes" id="UP000077384">
    <property type="component" value="Unassembled WGS sequence"/>
</dbReference>
<dbReference type="PATRIC" id="fig|1705578.3.peg.1550"/>
<organism evidence="1 3">
    <name type="scientific">Clostridium coskatii</name>
    <dbReference type="NCBI Taxonomy" id="1705578"/>
    <lineage>
        <taxon>Bacteria</taxon>
        <taxon>Bacillati</taxon>
        <taxon>Bacillota</taxon>
        <taxon>Clostridia</taxon>
        <taxon>Eubacteriales</taxon>
        <taxon>Clostridiaceae</taxon>
        <taxon>Clostridium</taxon>
    </lineage>
</organism>
<proteinExistence type="predicted"/>
<name>A0A162L752_9CLOT</name>
<dbReference type="EMBL" id="LROR01000056">
    <property type="protein sequence ID" value="OBR92636.1"/>
    <property type="molecule type" value="Genomic_DNA"/>
</dbReference>
<gene>
    <name evidence="2" type="ORF">CLCOS_28730</name>
    <name evidence="1" type="ORF">WX73_01155</name>
</gene>
<sequence>MEIKLDYKNTSNKIVSDPYNNKVCNDFKSCIYQLKPYLKTFSISAKFYSDSN</sequence>
<evidence type="ECO:0000313" key="3">
    <source>
        <dbReference type="Proteomes" id="UP000077384"/>
    </source>
</evidence>
<dbReference type="EMBL" id="LITQ01000022">
    <property type="protein sequence ID" value="OAA92042.1"/>
    <property type="molecule type" value="Genomic_DNA"/>
</dbReference>
<reference evidence="1 3" key="1">
    <citation type="journal article" date="2015" name="Biotechnol. Bioeng.">
        <title>Genome sequence and phenotypic characterization of Caulobacter segnis.</title>
        <authorList>
            <person name="Patel S."/>
            <person name="Fletcher B."/>
            <person name="Scott D.C."/>
            <person name="Ely B."/>
        </authorList>
    </citation>
    <scope>NUCLEOTIDE SEQUENCE [LARGE SCALE GENOMIC DNA]</scope>
    <source>
        <strain evidence="1 3">PS02</strain>
    </source>
</reference>
<dbReference type="AlphaFoldDB" id="A0A162L752"/>
<evidence type="ECO:0000313" key="1">
    <source>
        <dbReference type="EMBL" id="OAA92042.1"/>
    </source>
</evidence>
<keyword evidence="4" id="KW-1185">Reference proteome</keyword>
<protein>
    <submittedName>
        <fullName evidence="1">Uncharacterized protein</fullName>
    </submittedName>
</protein>
<dbReference type="Proteomes" id="UP000093694">
    <property type="component" value="Unassembled WGS sequence"/>
</dbReference>
<reference evidence="2 4" key="2">
    <citation type="journal article" date="2016" name="Front. Microbiol.">
        <title>Industrial Acetogenic Biocatalysts: A Comparative Metabolic and Genomic Analysis.</title>
        <authorList>
            <person name="Bengelsdorf F."/>
            <person name="Poehlein A."/>
            <person name="Sonja S."/>
            <person name="Erz C."/>
            <person name="Hummel T."/>
            <person name="Hoffmeister S."/>
            <person name="Daniel R."/>
            <person name="Durre P."/>
        </authorList>
    </citation>
    <scope>NUCLEOTIDE SEQUENCE [LARGE SCALE GENOMIC DNA]</scope>
    <source>
        <strain evidence="2 4">PTA-10522</strain>
    </source>
</reference>
<evidence type="ECO:0000313" key="4">
    <source>
        <dbReference type="Proteomes" id="UP000093694"/>
    </source>
</evidence>
<evidence type="ECO:0000313" key="2">
    <source>
        <dbReference type="EMBL" id="OBR92636.1"/>
    </source>
</evidence>